<feature type="compositionally biased region" description="Polar residues" evidence="1">
    <location>
        <begin position="195"/>
        <end position="206"/>
    </location>
</feature>
<evidence type="ECO:0000313" key="3">
    <source>
        <dbReference type="EMBL" id="CAF1230328.1"/>
    </source>
</evidence>
<dbReference type="AlphaFoldDB" id="A0A814WRL9"/>
<evidence type="ECO:0000256" key="1">
    <source>
        <dbReference type="SAM" id="MobiDB-lite"/>
    </source>
</evidence>
<reference evidence="2" key="1">
    <citation type="submission" date="2021-02" db="EMBL/GenBank/DDBJ databases">
        <authorList>
            <person name="Nowell W R."/>
        </authorList>
    </citation>
    <scope>NUCLEOTIDE SEQUENCE</scope>
</reference>
<comment type="caution">
    <text evidence="2">The sequence shown here is derived from an EMBL/GenBank/DDBJ whole genome shotgun (WGS) entry which is preliminary data.</text>
</comment>
<dbReference type="EMBL" id="CAJNON010000379">
    <property type="protein sequence ID" value="CAF1230328.1"/>
    <property type="molecule type" value="Genomic_DNA"/>
</dbReference>
<dbReference type="Proteomes" id="UP000663881">
    <property type="component" value="Unassembled WGS sequence"/>
</dbReference>
<evidence type="ECO:0000313" key="6">
    <source>
        <dbReference type="Proteomes" id="UP000663860"/>
    </source>
</evidence>
<accession>A0A814WRL9</accession>
<dbReference type="EMBL" id="CAJNOE010000418">
    <property type="protein sequence ID" value="CAF1206017.1"/>
    <property type="molecule type" value="Genomic_DNA"/>
</dbReference>
<protein>
    <submittedName>
        <fullName evidence="2">Uncharacterized protein</fullName>
    </submittedName>
</protein>
<dbReference type="Proteomes" id="UP000663891">
    <property type="component" value="Unassembled WGS sequence"/>
</dbReference>
<dbReference type="OrthoDB" id="10533265at2759"/>
<evidence type="ECO:0000313" key="4">
    <source>
        <dbReference type="EMBL" id="CAF3521041.1"/>
    </source>
</evidence>
<evidence type="ECO:0000313" key="2">
    <source>
        <dbReference type="EMBL" id="CAF1206017.1"/>
    </source>
</evidence>
<name>A0A814WRL9_9BILA</name>
<dbReference type="Proteomes" id="UP000663868">
    <property type="component" value="Unassembled WGS sequence"/>
</dbReference>
<sequence length="262" mass="30349">MTTLNLNLLIQEQLRPVARLVFPADPLECDYLFNKNRYTRMYLRRIIQRAKKGPFNLKITKRQLARLFHLPLNNFLQWFYHNVQLPEVFSRVRYFLRQILLMNIYEDLAQLDVPEATHNNQRPLDWPNRRTMAHWRHTIEAIREEYRNRGPVIEDPVEAEELIECMQAGYYSSDSSDSDSESSDYGAEPNEEHSVNGTSSEMNESSALNGRPVILNVDQLSAQFKNIIVKSGTSGDDASSSGVDHLRKQSLCFEGGCSMYNE</sequence>
<evidence type="ECO:0000313" key="5">
    <source>
        <dbReference type="EMBL" id="CAF3664865.1"/>
    </source>
</evidence>
<dbReference type="EMBL" id="CAJOAY010000071">
    <property type="protein sequence ID" value="CAF3521041.1"/>
    <property type="molecule type" value="Genomic_DNA"/>
</dbReference>
<feature type="region of interest" description="Disordered" evidence="1">
    <location>
        <begin position="171"/>
        <end position="206"/>
    </location>
</feature>
<organism evidence="2 6">
    <name type="scientific">Adineta steineri</name>
    <dbReference type="NCBI Taxonomy" id="433720"/>
    <lineage>
        <taxon>Eukaryota</taxon>
        <taxon>Metazoa</taxon>
        <taxon>Spiralia</taxon>
        <taxon>Gnathifera</taxon>
        <taxon>Rotifera</taxon>
        <taxon>Eurotatoria</taxon>
        <taxon>Bdelloidea</taxon>
        <taxon>Adinetida</taxon>
        <taxon>Adinetidae</taxon>
        <taxon>Adineta</taxon>
    </lineage>
</organism>
<dbReference type="EMBL" id="CAJOBB010000374">
    <property type="protein sequence ID" value="CAF3664865.1"/>
    <property type="molecule type" value="Genomic_DNA"/>
</dbReference>
<proteinExistence type="predicted"/>
<gene>
    <name evidence="2" type="ORF">IZO911_LOCUS28896</name>
    <name evidence="5" type="ORF">KXQ929_LOCUS8568</name>
    <name evidence="4" type="ORF">OKA104_LOCUS2593</name>
    <name evidence="3" type="ORF">VCS650_LOCUS27213</name>
</gene>
<dbReference type="Proteomes" id="UP000663860">
    <property type="component" value="Unassembled WGS sequence"/>
</dbReference>